<comment type="caution">
    <text evidence="2">The sequence shown here is derived from an EMBL/GenBank/DDBJ whole genome shotgun (WGS) entry which is preliminary data.</text>
</comment>
<organism evidence="2 3">
    <name type="scientific">Petrolisthes manimaculis</name>
    <dbReference type="NCBI Taxonomy" id="1843537"/>
    <lineage>
        <taxon>Eukaryota</taxon>
        <taxon>Metazoa</taxon>
        <taxon>Ecdysozoa</taxon>
        <taxon>Arthropoda</taxon>
        <taxon>Crustacea</taxon>
        <taxon>Multicrustacea</taxon>
        <taxon>Malacostraca</taxon>
        <taxon>Eumalacostraca</taxon>
        <taxon>Eucarida</taxon>
        <taxon>Decapoda</taxon>
        <taxon>Pleocyemata</taxon>
        <taxon>Anomura</taxon>
        <taxon>Galatheoidea</taxon>
        <taxon>Porcellanidae</taxon>
        <taxon>Petrolisthes</taxon>
    </lineage>
</organism>
<sequence>MGGRRYRGVKNDLWKKQEVEEADVGRRKILSKDVCGRRNRRWRRQRRVGGCKDMCGRSKQEVEEPEEEEEESGWLLV</sequence>
<evidence type="ECO:0000313" key="3">
    <source>
        <dbReference type="Proteomes" id="UP001292094"/>
    </source>
</evidence>
<evidence type="ECO:0000313" key="2">
    <source>
        <dbReference type="EMBL" id="KAK4287672.1"/>
    </source>
</evidence>
<reference evidence="2" key="1">
    <citation type="submission" date="2023-11" db="EMBL/GenBank/DDBJ databases">
        <title>Genome assemblies of two species of porcelain crab, Petrolisthes cinctipes and Petrolisthes manimaculis (Anomura: Porcellanidae).</title>
        <authorList>
            <person name="Angst P."/>
        </authorList>
    </citation>
    <scope>NUCLEOTIDE SEQUENCE</scope>
    <source>
        <strain evidence="2">PB745_02</strain>
        <tissue evidence="2">Gill</tissue>
    </source>
</reference>
<feature type="compositionally biased region" description="Acidic residues" evidence="1">
    <location>
        <begin position="63"/>
        <end position="77"/>
    </location>
</feature>
<name>A0AAE1TJM8_9EUCA</name>
<accession>A0AAE1TJM8</accession>
<proteinExistence type="predicted"/>
<evidence type="ECO:0000256" key="1">
    <source>
        <dbReference type="SAM" id="MobiDB-lite"/>
    </source>
</evidence>
<dbReference type="Proteomes" id="UP001292094">
    <property type="component" value="Unassembled WGS sequence"/>
</dbReference>
<keyword evidence="3" id="KW-1185">Reference proteome</keyword>
<protein>
    <submittedName>
        <fullName evidence="2">Uncharacterized protein</fullName>
    </submittedName>
</protein>
<dbReference type="EMBL" id="JAWZYT010006710">
    <property type="protein sequence ID" value="KAK4287672.1"/>
    <property type="molecule type" value="Genomic_DNA"/>
</dbReference>
<gene>
    <name evidence="2" type="ORF">Pmani_039258</name>
</gene>
<feature type="region of interest" description="Disordered" evidence="1">
    <location>
        <begin position="57"/>
        <end position="77"/>
    </location>
</feature>
<dbReference type="AlphaFoldDB" id="A0AAE1TJM8"/>